<sequence length="271" mass="30474">MGKSTFKQVRGKVAMDAVNIVFIGAGNLATNLAKALYRKGYRITQVYSRTEEAARTLAETVEADYTTRLDGLQAEASLYIVSLKDAAFVELLPEIVAGKEKGLWVHTAGSISMTVWEGYVERYGVLYPMQTFSKQCEVNFQNIPFFIEASNRKDTEYLKSIASTLSNKVYEADSEQRRGLHLAAVFTCNFVNHLYALGADLLEKYNLSFDTMLPLIDETARKVHELPPREAQTGPAVRHDENVMNKHLEILAGEPKTQEIYRLLSESIYNS</sequence>
<accession>A0A5J4S415</accession>
<dbReference type="PANTHER" id="PTHR40459:SF1">
    <property type="entry name" value="CONSERVED HYPOTHETICAL ALANINE AND LEUCINE RICH PROTEIN"/>
    <property type="match status" value="1"/>
</dbReference>
<dbReference type="SUPFAM" id="SSF51735">
    <property type="entry name" value="NAD(P)-binding Rossmann-fold domains"/>
    <property type="match status" value="1"/>
</dbReference>
<dbReference type="AlphaFoldDB" id="A0A5J4S415"/>
<name>A0A5J4S415_9ZZZZ</name>
<protein>
    <submittedName>
        <fullName evidence="3">Glutamyl-tRNA reductase</fullName>
        <ecNumber evidence="3">1.2.1.70</ecNumber>
    </submittedName>
</protein>
<dbReference type="EMBL" id="SNRY01000427">
    <property type="protein sequence ID" value="KAA6340864.1"/>
    <property type="molecule type" value="Genomic_DNA"/>
</dbReference>
<gene>
    <name evidence="3" type="ORF">EZS27_011292</name>
</gene>
<feature type="domain" description="Pyrroline-5-carboxylate reductase catalytic N-terminal" evidence="1">
    <location>
        <begin position="20"/>
        <end position="101"/>
    </location>
</feature>
<reference evidence="3" key="1">
    <citation type="submission" date="2019-03" db="EMBL/GenBank/DDBJ databases">
        <title>Single cell metagenomics reveals metabolic interactions within the superorganism composed of flagellate Streblomastix strix and complex community of Bacteroidetes bacteria on its surface.</title>
        <authorList>
            <person name="Treitli S.C."/>
            <person name="Kolisko M."/>
            <person name="Husnik F."/>
            <person name="Keeling P."/>
            <person name="Hampl V."/>
        </authorList>
    </citation>
    <scope>NUCLEOTIDE SEQUENCE</scope>
    <source>
        <strain evidence="3">STM</strain>
    </source>
</reference>
<dbReference type="GO" id="GO:0008883">
    <property type="term" value="F:glutamyl-tRNA reductase activity"/>
    <property type="evidence" value="ECO:0007669"/>
    <property type="project" value="UniProtKB-EC"/>
</dbReference>
<organism evidence="3">
    <name type="scientific">termite gut metagenome</name>
    <dbReference type="NCBI Taxonomy" id="433724"/>
    <lineage>
        <taxon>unclassified sequences</taxon>
        <taxon>metagenomes</taxon>
        <taxon>organismal metagenomes</taxon>
    </lineage>
</organism>
<keyword evidence="3" id="KW-0560">Oxidoreductase</keyword>
<dbReference type="Gene3D" id="3.40.50.720">
    <property type="entry name" value="NAD(P)-binding Rossmann-like Domain"/>
    <property type="match status" value="1"/>
</dbReference>
<dbReference type="Gene3D" id="1.10.1040.20">
    <property type="entry name" value="ProC-like, C-terminal domain"/>
    <property type="match status" value="1"/>
</dbReference>
<dbReference type="PANTHER" id="PTHR40459">
    <property type="entry name" value="CONSERVED HYPOTHETICAL ALANINE AND LEUCINE RICH PROTEIN"/>
    <property type="match status" value="1"/>
</dbReference>
<dbReference type="InterPro" id="IPR008927">
    <property type="entry name" value="6-PGluconate_DH-like_C_sf"/>
</dbReference>
<feature type="domain" description="DUF2520" evidence="2">
    <location>
        <begin position="143"/>
        <end position="268"/>
    </location>
</feature>
<dbReference type="InterPro" id="IPR018931">
    <property type="entry name" value="DUF2520"/>
</dbReference>
<dbReference type="InterPro" id="IPR037108">
    <property type="entry name" value="TM1727-like_C_sf"/>
</dbReference>
<comment type="caution">
    <text evidence="3">The sequence shown here is derived from an EMBL/GenBank/DDBJ whole genome shotgun (WGS) entry which is preliminary data.</text>
</comment>
<dbReference type="InterPro" id="IPR036291">
    <property type="entry name" value="NAD(P)-bd_dom_sf"/>
</dbReference>
<evidence type="ECO:0000313" key="3">
    <source>
        <dbReference type="EMBL" id="KAA6340864.1"/>
    </source>
</evidence>
<dbReference type="InterPro" id="IPR028939">
    <property type="entry name" value="P5C_Rdtase_cat_N"/>
</dbReference>
<evidence type="ECO:0000259" key="2">
    <source>
        <dbReference type="Pfam" id="PF10728"/>
    </source>
</evidence>
<evidence type="ECO:0000259" key="1">
    <source>
        <dbReference type="Pfam" id="PF03807"/>
    </source>
</evidence>
<dbReference type="Pfam" id="PF03807">
    <property type="entry name" value="F420_oxidored"/>
    <property type="match status" value="1"/>
</dbReference>
<proteinExistence type="predicted"/>
<dbReference type="Pfam" id="PF10728">
    <property type="entry name" value="DUF2520"/>
    <property type="match status" value="1"/>
</dbReference>
<dbReference type="SUPFAM" id="SSF48179">
    <property type="entry name" value="6-phosphogluconate dehydrogenase C-terminal domain-like"/>
    <property type="match status" value="1"/>
</dbReference>
<dbReference type="EC" id="1.2.1.70" evidence="3"/>